<comment type="caution">
    <text evidence="1">The sequence shown here is derived from an EMBL/GenBank/DDBJ whole genome shotgun (WGS) entry which is preliminary data.</text>
</comment>
<accession>A0A6G0SDV6</accession>
<evidence type="ECO:0000313" key="2">
    <source>
        <dbReference type="Proteomes" id="UP000486351"/>
    </source>
</evidence>
<dbReference type="EMBL" id="QXFY01000110">
    <property type="protein sequence ID" value="KAE9356546.1"/>
    <property type="molecule type" value="Genomic_DNA"/>
</dbReference>
<gene>
    <name evidence="1" type="ORF">PF008_g3566</name>
</gene>
<dbReference type="AlphaFoldDB" id="A0A6G0SDV6"/>
<name>A0A6G0SDV6_9STRA</name>
<dbReference type="Proteomes" id="UP000486351">
    <property type="component" value="Unassembled WGS sequence"/>
</dbReference>
<proteinExistence type="predicted"/>
<protein>
    <submittedName>
        <fullName evidence="1">Uncharacterized protein</fullName>
    </submittedName>
</protein>
<organism evidence="1 2">
    <name type="scientific">Phytophthora fragariae</name>
    <dbReference type="NCBI Taxonomy" id="53985"/>
    <lineage>
        <taxon>Eukaryota</taxon>
        <taxon>Sar</taxon>
        <taxon>Stramenopiles</taxon>
        <taxon>Oomycota</taxon>
        <taxon>Peronosporomycetes</taxon>
        <taxon>Peronosporales</taxon>
        <taxon>Peronosporaceae</taxon>
        <taxon>Phytophthora</taxon>
    </lineage>
</organism>
<reference evidence="1 2" key="1">
    <citation type="submission" date="2018-09" db="EMBL/GenBank/DDBJ databases">
        <title>Genomic investigation of the strawberry pathogen Phytophthora fragariae indicates pathogenicity is determined by transcriptional variation in three key races.</title>
        <authorList>
            <person name="Adams T.M."/>
            <person name="Armitage A.D."/>
            <person name="Sobczyk M.K."/>
            <person name="Bates H.J."/>
            <person name="Dunwell J.M."/>
            <person name="Nellist C.F."/>
            <person name="Harrison R.J."/>
        </authorList>
    </citation>
    <scope>NUCLEOTIDE SEQUENCE [LARGE SCALE GENOMIC DNA]</scope>
    <source>
        <strain evidence="1 2">NOV-77</strain>
    </source>
</reference>
<evidence type="ECO:0000313" key="1">
    <source>
        <dbReference type="EMBL" id="KAE9356546.1"/>
    </source>
</evidence>
<sequence length="150" mass="17509">MRRRVWHCVERAASEPLVRFEELQGSHGNRRHRQPGCNPWRRQQSRSCSMVCRAPLKDGLCLRYNTYVLVLFPLVHEQTPEDISTTCSSVDCNESVMSFNLLTGIILRLGEGYSRFMPLMDEDYTKQAVEDFRLDSTRTPFLRDCVIYSE</sequence>